<dbReference type="HOGENOM" id="CLU_054549_0_0_12"/>
<dbReference type="InterPro" id="IPR051910">
    <property type="entry name" value="ComF/GntX_DNA_util-trans"/>
</dbReference>
<dbReference type="EMBL" id="CP002659">
    <property type="protein sequence ID" value="AEC01819.1"/>
    <property type="molecule type" value="Genomic_DNA"/>
</dbReference>
<dbReference type="InterPro" id="IPR000836">
    <property type="entry name" value="PRTase_dom"/>
</dbReference>
<dbReference type="Proteomes" id="UP000007939">
    <property type="component" value="Chromosome"/>
</dbReference>
<evidence type="ECO:0008006" key="4">
    <source>
        <dbReference type="Google" id="ProtNLM"/>
    </source>
</evidence>
<keyword evidence="3" id="KW-1185">Reference proteome</keyword>
<dbReference type="InterPro" id="IPR029057">
    <property type="entry name" value="PRTase-like"/>
</dbReference>
<reference evidence="3" key="1">
    <citation type="submission" date="2011-04" db="EMBL/GenBank/DDBJ databases">
        <title>The complete genome of Spirochaeta coccoides DSM 17374.</title>
        <authorList>
            <person name="Lucas S."/>
            <person name="Copeland A."/>
            <person name="Lapidus A."/>
            <person name="Bruce D."/>
            <person name="Goodwin L."/>
            <person name="Pitluck S."/>
            <person name="Peters L."/>
            <person name="Kyrpides N."/>
            <person name="Mavromatis K."/>
            <person name="Pagani I."/>
            <person name="Ivanova N."/>
            <person name="Ovchinnikova G."/>
            <person name="Lu M."/>
            <person name="Detter J.C."/>
            <person name="Tapia R."/>
            <person name="Han C."/>
            <person name="Land M."/>
            <person name="Hauser L."/>
            <person name="Markowitz V."/>
            <person name="Cheng J.-F."/>
            <person name="Hugenholtz P."/>
            <person name="Woyke T."/>
            <person name="Wu D."/>
            <person name="Spring S."/>
            <person name="Schroeder M."/>
            <person name="Brambilla E."/>
            <person name="Klenk H.-P."/>
            <person name="Eisen J.A."/>
        </authorList>
    </citation>
    <scope>NUCLEOTIDE SEQUENCE [LARGE SCALE GENOMIC DNA]</scope>
    <source>
        <strain evidence="3">ATCC BAA-1237 / DSM 17374 / SPN1</strain>
    </source>
</reference>
<evidence type="ECO:0000313" key="3">
    <source>
        <dbReference type="Proteomes" id="UP000007939"/>
    </source>
</evidence>
<dbReference type="Gene3D" id="3.40.50.2020">
    <property type="match status" value="1"/>
</dbReference>
<dbReference type="SUPFAM" id="SSF53271">
    <property type="entry name" value="PRTase-like"/>
    <property type="match status" value="1"/>
</dbReference>
<reference evidence="2 3" key="2">
    <citation type="journal article" date="2012" name="Stand. Genomic Sci.">
        <title>Complete genome sequence of the termite hindgut bacterium Spirochaeta coccoides type strain (SPN1(T)), reclassification in the genus Sphaerochaeta as Sphaerochaeta coccoides comb. nov. and emendations of the family Spirochaetaceae and the genus Sphaerochaeta.</title>
        <authorList>
            <person name="Abt B."/>
            <person name="Han C."/>
            <person name="Scheuner C."/>
            <person name="Lu M."/>
            <person name="Lapidus A."/>
            <person name="Nolan M."/>
            <person name="Lucas S."/>
            <person name="Hammon N."/>
            <person name="Deshpande S."/>
            <person name="Cheng J.F."/>
            <person name="Tapia R."/>
            <person name="Goodwin L.A."/>
            <person name="Pitluck S."/>
            <person name="Liolios K."/>
            <person name="Pagani I."/>
            <person name="Ivanova N."/>
            <person name="Mavromatis K."/>
            <person name="Mikhailova N."/>
            <person name="Huntemann M."/>
            <person name="Pati A."/>
            <person name="Chen A."/>
            <person name="Palaniappan K."/>
            <person name="Land M."/>
            <person name="Hauser L."/>
            <person name="Brambilla E.M."/>
            <person name="Rohde M."/>
            <person name="Spring S."/>
            <person name="Gronow S."/>
            <person name="Goker M."/>
            <person name="Woyke T."/>
            <person name="Bristow J."/>
            <person name="Eisen J.A."/>
            <person name="Markowitz V."/>
            <person name="Hugenholtz P."/>
            <person name="Kyrpides N.C."/>
            <person name="Klenk H.P."/>
            <person name="Detter J.C."/>
        </authorList>
    </citation>
    <scope>NUCLEOTIDE SEQUENCE [LARGE SCALE GENOMIC DNA]</scope>
    <source>
        <strain evidence="3">ATCC BAA-1237 / DSM 17374 / SPN1</strain>
    </source>
</reference>
<evidence type="ECO:0000256" key="1">
    <source>
        <dbReference type="ARBA" id="ARBA00008007"/>
    </source>
</evidence>
<comment type="similarity">
    <text evidence="1">Belongs to the ComF/GntX family.</text>
</comment>
<gene>
    <name evidence="2" type="ordered locus">Spico_0591</name>
</gene>
<accession>F4GK47</accession>
<dbReference type="CDD" id="cd06223">
    <property type="entry name" value="PRTases_typeI"/>
    <property type="match status" value="1"/>
</dbReference>
<dbReference type="AlphaFoldDB" id="F4GK47"/>
<proteinExistence type="inferred from homology"/>
<dbReference type="eggNOG" id="COG1040">
    <property type="taxonomic scope" value="Bacteria"/>
</dbReference>
<dbReference type="KEGG" id="scc:Spico_0591"/>
<sequence length="238" mass="26897">MTYFFIKRCILCGLPCSGMDGDTYSVPVCSSCTAELDEWKNLYRNQCPTCGTFLLWQRQDCPRCHESEGESPLETIRCVGPFRGIGRRIVLAYKKSGYRRLCGLCADLLEPSLAQSSHDCLIVPVPSQQKNVRKRGFDHMACICRELAARTNCGYASLLIHLQEEQKGLTRQQRLDSHGYALKHLLFFRRTAISRIPWKTMLLVDDVRTSGGTLHHCAGLLSNVFQMPIHGLVLCDEP</sequence>
<protein>
    <recommendedName>
        <fullName evidence="4">Phosphoribosyltransferase</fullName>
    </recommendedName>
</protein>
<dbReference type="PANTHER" id="PTHR47505">
    <property type="entry name" value="DNA UTILIZATION PROTEIN YHGH"/>
    <property type="match status" value="1"/>
</dbReference>
<name>F4GK47_PARC1</name>
<evidence type="ECO:0000313" key="2">
    <source>
        <dbReference type="EMBL" id="AEC01819.1"/>
    </source>
</evidence>
<dbReference type="STRING" id="760011.Spico_0591"/>
<organism evidence="2 3">
    <name type="scientific">Parasphaerochaeta coccoides (strain ATCC BAA-1237 / DSM 17374 / SPN1)</name>
    <name type="common">Sphaerochaeta coccoides</name>
    <dbReference type="NCBI Taxonomy" id="760011"/>
    <lineage>
        <taxon>Bacteria</taxon>
        <taxon>Pseudomonadati</taxon>
        <taxon>Spirochaetota</taxon>
        <taxon>Spirochaetia</taxon>
        <taxon>Spirochaetales</taxon>
        <taxon>Sphaerochaetaceae</taxon>
        <taxon>Parasphaerochaeta</taxon>
    </lineage>
</organism>
<dbReference type="PANTHER" id="PTHR47505:SF1">
    <property type="entry name" value="DNA UTILIZATION PROTEIN YHGH"/>
    <property type="match status" value="1"/>
</dbReference>